<dbReference type="Proteomes" id="UP001327225">
    <property type="component" value="Chromosome"/>
</dbReference>
<accession>A0ABZ0ZWJ9</accession>
<dbReference type="Pfam" id="PF20815">
    <property type="entry name" value="GIY_YIG_2"/>
    <property type="match status" value="1"/>
</dbReference>
<reference evidence="3" key="1">
    <citation type="submission" date="2023-12" db="EMBL/GenBank/DDBJ databases">
        <title>Novel species in genus Nocardioides.</title>
        <authorList>
            <person name="Zhou H."/>
        </authorList>
    </citation>
    <scope>NUCLEOTIDE SEQUENCE [LARGE SCALE GENOMIC DNA]</scope>
    <source>
        <strain evidence="3">HM61</strain>
    </source>
</reference>
<evidence type="ECO:0000259" key="1">
    <source>
        <dbReference type="Pfam" id="PF20815"/>
    </source>
</evidence>
<dbReference type="InterPro" id="IPR049311">
    <property type="entry name" value="GIY_YIG_cat"/>
</dbReference>
<dbReference type="EMBL" id="CP141059">
    <property type="protein sequence ID" value="WQQ27653.1"/>
    <property type="molecule type" value="Genomic_DNA"/>
</dbReference>
<evidence type="ECO:0000313" key="3">
    <source>
        <dbReference type="Proteomes" id="UP001327225"/>
    </source>
</evidence>
<protein>
    <recommendedName>
        <fullName evidence="1">GIY-YIG catalytic domain-containing protein</fullName>
    </recommendedName>
</protein>
<keyword evidence="3" id="KW-1185">Reference proteome</keyword>
<name>A0ABZ0ZWJ9_9ACTN</name>
<feature type="domain" description="GIY-YIG catalytic" evidence="1">
    <location>
        <begin position="61"/>
        <end position="170"/>
    </location>
</feature>
<evidence type="ECO:0000313" key="2">
    <source>
        <dbReference type="EMBL" id="WQQ27653.1"/>
    </source>
</evidence>
<organism evidence="2 3">
    <name type="scientific">Nocardioides bizhenqiangii</name>
    <dbReference type="NCBI Taxonomy" id="3095076"/>
    <lineage>
        <taxon>Bacteria</taxon>
        <taxon>Bacillati</taxon>
        <taxon>Actinomycetota</taxon>
        <taxon>Actinomycetes</taxon>
        <taxon>Propionibacteriales</taxon>
        <taxon>Nocardioidaceae</taxon>
        <taxon>Nocardioides</taxon>
    </lineage>
</organism>
<proteinExistence type="predicted"/>
<sequence length="199" mass="21866">MSPAPQQIIDAALSSLLTGRRHRIKEAEDQVPDAAGLYAVYGSQGVWRQLQLGSADSDLPLYVGKAERSLVSRDIKTHFASGRTGSSTLRRSFAALLREEHGLRGVPRNVNNPERPANYGLSPEHDNALTTWMLNHLQLAVWSKPANVDLDAVETSVLGVLQPPMNLSKVSAPSPVLRTARRVMADDVRTWARERGLEL</sequence>
<dbReference type="RefSeq" id="WP_322938032.1">
    <property type="nucleotide sequence ID" value="NZ_CP141059.1"/>
</dbReference>
<gene>
    <name evidence="2" type="ORF">SHK19_05310</name>
</gene>